<evidence type="ECO:0000313" key="6">
    <source>
        <dbReference type="Proteomes" id="UP000001203"/>
    </source>
</evidence>
<dbReference type="HOGENOM" id="CLU_055491_7_3_3"/>
<protein>
    <recommendedName>
        <fullName evidence="4">CENP-V/GFA domain-containing protein</fullName>
    </recommendedName>
</protein>
<evidence type="ECO:0000256" key="3">
    <source>
        <dbReference type="ARBA" id="ARBA00022833"/>
    </source>
</evidence>
<sequence>MLYKDIIVMVNSHSSVVVQGGCHCGAVRFEAVIDKFEAIDCNCSICRKKGFLHLLVPPENFTLIKGEQMLTTYTFNTHTAQHTFCSVCGIHSFYSPRSHPGWFDINVNCLDPVTLSDFEIKTFDGQNWEKNVEKIR</sequence>
<dbReference type="KEGG" id="cyt:cce_0451"/>
<dbReference type="PROSITE" id="PS51891">
    <property type="entry name" value="CENP_V_GFA"/>
    <property type="match status" value="1"/>
</dbReference>
<proteinExistence type="inferred from homology"/>
<dbReference type="STRING" id="43989.cce_0451"/>
<reference evidence="5 6" key="1">
    <citation type="journal article" date="2008" name="Proc. Natl. Acad. Sci. U.S.A.">
        <title>The genome of Cyanothece 51142, a unicellular diazotrophic cyanobacterium important in the marine nitrogen cycle.</title>
        <authorList>
            <person name="Welsh E.A."/>
            <person name="Liberton M."/>
            <person name="Stoeckel J."/>
            <person name="Loh T."/>
            <person name="Elvitigala T."/>
            <person name="Wang C."/>
            <person name="Wollam A."/>
            <person name="Fulton R.S."/>
            <person name="Clifton S.W."/>
            <person name="Jacobs J.M."/>
            <person name="Aurora R."/>
            <person name="Ghosh B.K."/>
            <person name="Sherman L.A."/>
            <person name="Smith R.D."/>
            <person name="Wilson R.K."/>
            <person name="Pakrasi H.B."/>
        </authorList>
    </citation>
    <scope>NUCLEOTIDE SEQUENCE [LARGE SCALE GENOMIC DNA]</scope>
    <source>
        <strain evidence="6">ATCC 51142 / BH68</strain>
    </source>
</reference>
<evidence type="ECO:0000313" key="5">
    <source>
        <dbReference type="EMBL" id="ACB49802.1"/>
    </source>
</evidence>
<dbReference type="Proteomes" id="UP000001203">
    <property type="component" value="Chromosome circular"/>
</dbReference>
<dbReference type="EMBL" id="CP000806">
    <property type="protein sequence ID" value="ACB49802.1"/>
    <property type="molecule type" value="Genomic_DNA"/>
</dbReference>
<dbReference type="InterPro" id="IPR006913">
    <property type="entry name" value="CENP-V/GFA"/>
</dbReference>
<dbReference type="InterPro" id="IPR052355">
    <property type="entry name" value="CENP-V-like"/>
</dbReference>
<dbReference type="GO" id="GO:0046872">
    <property type="term" value="F:metal ion binding"/>
    <property type="evidence" value="ECO:0007669"/>
    <property type="project" value="UniProtKB-KW"/>
</dbReference>
<organism evidence="5 6">
    <name type="scientific">Crocosphaera subtropica (strain ATCC 51142 / BH68)</name>
    <name type="common">Cyanothece sp. (strain ATCC 51142)</name>
    <dbReference type="NCBI Taxonomy" id="43989"/>
    <lineage>
        <taxon>Bacteria</taxon>
        <taxon>Bacillati</taxon>
        <taxon>Cyanobacteriota</taxon>
        <taxon>Cyanophyceae</taxon>
        <taxon>Oscillatoriophycideae</taxon>
        <taxon>Chroococcales</taxon>
        <taxon>Aphanothecaceae</taxon>
        <taxon>Crocosphaera</taxon>
        <taxon>Crocosphaera subtropica</taxon>
    </lineage>
</organism>
<dbReference type="AlphaFoldDB" id="B1WNG0"/>
<keyword evidence="2" id="KW-0479">Metal-binding</keyword>
<keyword evidence="3" id="KW-0862">Zinc</keyword>
<evidence type="ECO:0000256" key="1">
    <source>
        <dbReference type="ARBA" id="ARBA00005495"/>
    </source>
</evidence>
<evidence type="ECO:0000259" key="4">
    <source>
        <dbReference type="PROSITE" id="PS51891"/>
    </source>
</evidence>
<gene>
    <name evidence="5" type="ordered locus">cce_0451</name>
</gene>
<evidence type="ECO:0000256" key="2">
    <source>
        <dbReference type="ARBA" id="ARBA00022723"/>
    </source>
</evidence>
<name>B1WNG0_CROS5</name>
<dbReference type="eggNOG" id="COG3791">
    <property type="taxonomic scope" value="Bacteria"/>
</dbReference>
<accession>B1WNG0</accession>
<dbReference type="PANTHER" id="PTHR28620:SF1">
    <property type="entry name" value="CENP-V_GFA DOMAIN-CONTAINING PROTEIN"/>
    <property type="match status" value="1"/>
</dbReference>
<keyword evidence="6" id="KW-1185">Reference proteome</keyword>
<dbReference type="SUPFAM" id="SSF51316">
    <property type="entry name" value="Mss4-like"/>
    <property type="match status" value="1"/>
</dbReference>
<dbReference type="GO" id="GO:0016846">
    <property type="term" value="F:carbon-sulfur lyase activity"/>
    <property type="evidence" value="ECO:0007669"/>
    <property type="project" value="InterPro"/>
</dbReference>
<dbReference type="InterPro" id="IPR011057">
    <property type="entry name" value="Mss4-like_sf"/>
</dbReference>
<dbReference type="Gene3D" id="2.170.150.70">
    <property type="match status" value="1"/>
</dbReference>
<comment type="similarity">
    <text evidence="1">Belongs to the Gfa family.</text>
</comment>
<feature type="domain" description="CENP-V/GFA" evidence="4">
    <location>
        <begin position="18"/>
        <end position="129"/>
    </location>
</feature>
<dbReference type="PANTHER" id="PTHR28620">
    <property type="entry name" value="CENTROMERE PROTEIN V"/>
    <property type="match status" value="1"/>
</dbReference>
<dbReference type="Pfam" id="PF04828">
    <property type="entry name" value="GFA"/>
    <property type="match status" value="1"/>
</dbReference>